<proteinExistence type="predicted"/>
<gene>
    <name evidence="2" type="ORF">BQ2448_1307</name>
</gene>
<evidence type="ECO:0000313" key="3">
    <source>
        <dbReference type="Proteomes" id="UP000198372"/>
    </source>
</evidence>
<dbReference type="STRING" id="269621.A0A238FD26"/>
<organism evidence="2 3">
    <name type="scientific">Microbotryum intermedium</name>
    <dbReference type="NCBI Taxonomy" id="269621"/>
    <lineage>
        <taxon>Eukaryota</taxon>
        <taxon>Fungi</taxon>
        <taxon>Dikarya</taxon>
        <taxon>Basidiomycota</taxon>
        <taxon>Pucciniomycotina</taxon>
        <taxon>Microbotryomycetes</taxon>
        <taxon>Microbotryales</taxon>
        <taxon>Microbotryaceae</taxon>
        <taxon>Microbotryum</taxon>
    </lineage>
</organism>
<feature type="compositionally biased region" description="Pro residues" evidence="1">
    <location>
        <begin position="33"/>
        <end position="43"/>
    </location>
</feature>
<sequence length="132" mass="13641">MARKSTATSSVASSSQSIGPCQTLLSAYFPKSSPTPTPTPPPSSAETRNREATVANGVRRPAAAAAAAPAASSSSAPSSPSNSTFKIQSNTKPQNGSKSSTNSKREDQRRSQSVTHNPSPTILRAALRATDW</sequence>
<name>A0A238FD26_9BASI</name>
<dbReference type="EMBL" id="FMSP01000005">
    <property type="protein sequence ID" value="SCV69913.1"/>
    <property type="molecule type" value="Genomic_DNA"/>
</dbReference>
<feature type="compositionally biased region" description="Polar residues" evidence="1">
    <location>
        <begin position="82"/>
        <end position="102"/>
    </location>
</feature>
<keyword evidence="3" id="KW-1185">Reference proteome</keyword>
<dbReference type="AlphaFoldDB" id="A0A238FD26"/>
<feature type="compositionally biased region" description="Low complexity" evidence="1">
    <location>
        <begin position="61"/>
        <end position="81"/>
    </location>
</feature>
<evidence type="ECO:0000313" key="2">
    <source>
        <dbReference type="EMBL" id="SCV69913.1"/>
    </source>
</evidence>
<feature type="region of interest" description="Disordered" evidence="1">
    <location>
        <begin position="1"/>
        <end position="132"/>
    </location>
</feature>
<reference evidence="3" key="1">
    <citation type="submission" date="2016-09" db="EMBL/GenBank/DDBJ databases">
        <authorList>
            <person name="Jeantristanb JTB J.-T."/>
            <person name="Ricardo R."/>
        </authorList>
    </citation>
    <scope>NUCLEOTIDE SEQUENCE [LARGE SCALE GENOMIC DNA]</scope>
</reference>
<feature type="compositionally biased region" description="Polar residues" evidence="1">
    <location>
        <begin position="111"/>
        <end position="120"/>
    </location>
</feature>
<dbReference type="Proteomes" id="UP000198372">
    <property type="component" value="Unassembled WGS sequence"/>
</dbReference>
<feature type="compositionally biased region" description="Low complexity" evidence="1">
    <location>
        <begin position="1"/>
        <end position="17"/>
    </location>
</feature>
<protein>
    <submittedName>
        <fullName evidence="2">BQ2448_1307 protein</fullName>
    </submittedName>
</protein>
<accession>A0A238FD26</accession>
<evidence type="ECO:0000256" key="1">
    <source>
        <dbReference type="SAM" id="MobiDB-lite"/>
    </source>
</evidence>